<sequence>MIQKISQHISQSETINLTETLTFLTSTTICRVAFGKRYEPGSGESREFNQIIREFQTALSVFYFTDYFPWLGWVDKLTGKIDHLENICKKWDRFYQQLIDEHLLPDRPKSMYGDVVDILLQLREEKSVSFDLPLDHIKAVLVDVYFASTDTIATTMIWAMTVLIKNPSAMKKAQVELRASLGKKQMVEEKDLAIARPPYLDAVIKEAIRLYSTLPLLVPRETIQKCTIDGFEIPEKTLVHVNAWAISKDPEQWENPNEFLPERFLEGGKCSSRDLKGQDYRFIPFGAGRRICPGMTMAMATVETVLANLLYLFDWELPAGVKKEDVDNDISPGMTLHKKNPLYLVAKKAM</sequence>
<evidence type="ECO:0000256" key="5">
    <source>
        <dbReference type="ARBA" id="ARBA00022692"/>
    </source>
</evidence>
<evidence type="ECO:0000256" key="6">
    <source>
        <dbReference type="ARBA" id="ARBA00022723"/>
    </source>
</evidence>
<dbReference type="GO" id="GO:0016705">
    <property type="term" value="F:oxidoreductase activity, acting on paired donors, with incorporation or reduction of molecular oxygen"/>
    <property type="evidence" value="ECO:0007669"/>
    <property type="project" value="InterPro"/>
</dbReference>
<keyword evidence="10 13" id="KW-0503">Monooxygenase</keyword>
<dbReference type="GO" id="GO:0004497">
    <property type="term" value="F:monooxygenase activity"/>
    <property type="evidence" value="ECO:0007669"/>
    <property type="project" value="UniProtKB-KW"/>
</dbReference>
<proteinExistence type="inferred from homology"/>
<dbReference type="GO" id="GO:0005506">
    <property type="term" value="F:iron ion binding"/>
    <property type="evidence" value="ECO:0007669"/>
    <property type="project" value="InterPro"/>
</dbReference>
<dbReference type="PRINTS" id="PR00463">
    <property type="entry name" value="EP450I"/>
</dbReference>
<organism evidence="14 15">
    <name type="scientific">Handroanthus impetiginosus</name>
    <dbReference type="NCBI Taxonomy" id="429701"/>
    <lineage>
        <taxon>Eukaryota</taxon>
        <taxon>Viridiplantae</taxon>
        <taxon>Streptophyta</taxon>
        <taxon>Embryophyta</taxon>
        <taxon>Tracheophyta</taxon>
        <taxon>Spermatophyta</taxon>
        <taxon>Magnoliopsida</taxon>
        <taxon>eudicotyledons</taxon>
        <taxon>Gunneridae</taxon>
        <taxon>Pentapetalae</taxon>
        <taxon>asterids</taxon>
        <taxon>lamiids</taxon>
        <taxon>Lamiales</taxon>
        <taxon>Bignoniaceae</taxon>
        <taxon>Crescentiina</taxon>
        <taxon>Tabebuia alliance</taxon>
        <taxon>Handroanthus</taxon>
    </lineage>
</organism>
<feature type="binding site" description="axial binding residue" evidence="12">
    <location>
        <position position="292"/>
    </location>
    <ligand>
        <name>heme</name>
        <dbReference type="ChEBI" id="CHEBI:30413"/>
    </ligand>
    <ligandPart>
        <name>Fe</name>
        <dbReference type="ChEBI" id="CHEBI:18248"/>
    </ligandPart>
</feature>
<evidence type="ECO:0000313" key="15">
    <source>
        <dbReference type="Proteomes" id="UP000231279"/>
    </source>
</evidence>
<evidence type="ECO:0000256" key="7">
    <source>
        <dbReference type="ARBA" id="ARBA00022989"/>
    </source>
</evidence>
<dbReference type="SUPFAM" id="SSF48264">
    <property type="entry name" value="Cytochrome P450"/>
    <property type="match status" value="1"/>
</dbReference>
<dbReference type="InterPro" id="IPR001128">
    <property type="entry name" value="Cyt_P450"/>
</dbReference>
<evidence type="ECO:0008006" key="16">
    <source>
        <dbReference type="Google" id="ProtNLM"/>
    </source>
</evidence>
<dbReference type="EMBL" id="NKXS01005089">
    <property type="protein sequence ID" value="PIN04571.1"/>
    <property type="molecule type" value="Genomic_DNA"/>
</dbReference>
<dbReference type="PANTHER" id="PTHR47955:SF22">
    <property type="entry name" value="CYTOCHROME P450 83B1-LIKE"/>
    <property type="match status" value="1"/>
</dbReference>
<comment type="similarity">
    <text evidence="3 13">Belongs to the cytochrome P450 family.</text>
</comment>
<dbReference type="STRING" id="429701.A0A2G9GH12"/>
<dbReference type="PROSITE" id="PS00086">
    <property type="entry name" value="CYTOCHROME_P450"/>
    <property type="match status" value="1"/>
</dbReference>
<dbReference type="Gene3D" id="1.10.630.10">
    <property type="entry name" value="Cytochrome P450"/>
    <property type="match status" value="1"/>
</dbReference>
<dbReference type="GO" id="GO:0020037">
    <property type="term" value="F:heme binding"/>
    <property type="evidence" value="ECO:0007669"/>
    <property type="project" value="InterPro"/>
</dbReference>
<dbReference type="InterPro" id="IPR036396">
    <property type="entry name" value="Cyt_P450_sf"/>
</dbReference>
<comment type="cofactor">
    <cofactor evidence="1 12">
        <name>heme</name>
        <dbReference type="ChEBI" id="CHEBI:30413"/>
    </cofactor>
</comment>
<evidence type="ECO:0000256" key="12">
    <source>
        <dbReference type="PIRSR" id="PIRSR602401-1"/>
    </source>
</evidence>
<dbReference type="Proteomes" id="UP000231279">
    <property type="component" value="Unassembled WGS sequence"/>
</dbReference>
<evidence type="ECO:0000256" key="4">
    <source>
        <dbReference type="ARBA" id="ARBA00022617"/>
    </source>
</evidence>
<evidence type="ECO:0000256" key="10">
    <source>
        <dbReference type="ARBA" id="ARBA00023033"/>
    </source>
</evidence>
<dbReference type="PRINTS" id="PR00385">
    <property type="entry name" value="P450"/>
</dbReference>
<dbReference type="InterPro" id="IPR017972">
    <property type="entry name" value="Cyt_P450_CS"/>
</dbReference>
<evidence type="ECO:0000256" key="11">
    <source>
        <dbReference type="ARBA" id="ARBA00023136"/>
    </source>
</evidence>
<dbReference type="Pfam" id="PF00067">
    <property type="entry name" value="p450"/>
    <property type="match status" value="1"/>
</dbReference>
<keyword evidence="7" id="KW-1133">Transmembrane helix</keyword>
<accession>A0A2G9GH12</accession>
<comment type="subcellular location">
    <subcellularLocation>
        <location evidence="2">Membrane</location>
        <topology evidence="2">Single-pass membrane protein</topology>
    </subcellularLocation>
</comment>
<dbReference type="GO" id="GO:0016020">
    <property type="term" value="C:membrane"/>
    <property type="evidence" value="ECO:0007669"/>
    <property type="project" value="UniProtKB-SubCell"/>
</dbReference>
<comment type="caution">
    <text evidence="14">The sequence shown here is derived from an EMBL/GenBank/DDBJ whole genome shotgun (WGS) entry which is preliminary data.</text>
</comment>
<evidence type="ECO:0000256" key="9">
    <source>
        <dbReference type="ARBA" id="ARBA00023004"/>
    </source>
</evidence>
<keyword evidence="11" id="KW-0472">Membrane</keyword>
<evidence type="ECO:0000256" key="3">
    <source>
        <dbReference type="ARBA" id="ARBA00010617"/>
    </source>
</evidence>
<dbReference type="AlphaFoldDB" id="A0A2G9GH12"/>
<evidence type="ECO:0000256" key="8">
    <source>
        <dbReference type="ARBA" id="ARBA00023002"/>
    </source>
</evidence>
<reference evidence="15" key="1">
    <citation type="journal article" date="2018" name="Gigascience">
        <title>Genome assembly of the Pink Ipe (Handroanthus impetiginosus, Bignoniaceae), a highly valued, ecologically keystone Neotropical timber forest tree.</title>
        <authorList>
            <person name="Silva-Junior O.B."/>
            <person name="Grattapaglia D."/>
            <person name="Novaes E."/>
            <person name="Collevatti R.G."/>
        </authorList>
    </citation>
    <scope>NUCLEOTIDE SEQUENCE [LARGE SCALE GENOMIC DNA]</scope>
    <source>
        <strain evidence="15">cv. UFG-1</strain>
    </source>
</reference>
<dbReference type="InterPro" id="IPR002401">
    <property type="entry name" value="Cyt_P450_E_grp-I"/>
</dbReference>
<dbReference type="OrthoDB" id="908977at2759"/>
<protein>
    <recommendedName>
        <fullName evidence="16">Cytochrome P450 CYP2 subfamily</fullName>
    </recommendedName>
</protein>
<evidence type="ECO:0000256" key="2">
    <source>
        <dbReference type="ARBA" id="ARBA00004167"/>
    </source>
</evidence>
<keyword evidence="15" id="KW-1185">Reference proteome</keyword>
<keyword evidence="9 12" id="KW-0408">Iron</keyword>
<keyword evidence="4 12" id="KW-0349">Heme</keyword>
<evidence type="ECO:0000256" key="1">
    <source>
        <dbReference type="ARBA" id="ARBA00001971"/>
    </source>
</evidence>
<keyword evidence="6 12" id="KW-0479">Metal-binding</keyword>
<keyword evidence="5" id="KW-0812">Transmembrane</keyword>
<gene>
    <name evidence="14" type="ORF">CDL12_22893</name>
</gene>
<evidence type="ECO:0000313" key="14">
    <source>
        <dbReference type="EMBL" id="PIN04571.1"/>
    </source>
</evidence>
<dbReference type="FunFam" id="1.10.630.10:FF:000126">
    <property type="entry name" value="Predicted protein"/>
    <property type="match status" value="1"/>
</dbReference>
<dbReference type="PANTHER" id="PTHR47955">
    <property type="entry name" value="CYTOCHROME P450 FAMILY 71 PROTEIN"/>
    <property type="match status" value="1"/>
</dbReference>
<evidence type="ECO:0000256" key="13">
    <source>
        <dbReference type="RuleBase" id="RU000461"/>
    </source>
</evidence>
<name>A0A2G9GH12_9LAMI</name>
<keyword evidence="8 13" id="KW-0560">Oxidoreductase</keyword>